<accession>A0ABN9VBD2</accession>
<evidence type="ECO:0000313" key="3">
    <source>
        <dbReference type="Proteomes" id="UP001189429"/>
    </source>
</evidence>
<dbReference type="EMBL" id="CAUYUJ010016782">
    <property type="protein sequence ID" value="CAK0868788.1"/>
    <property type="molecule type" value="Genomic_DNA"/>
</dbReference>
<proteinExistence type="predicted"/>
<keyword evidence="1" id="KW-0732">Signal</keyword>
<evidence type="ECO:0000313" key="2">
    <source>
        <dbReference type="EMBL" id="CAK0868788.1"/>
    </source>
</evidence>
<sequence length="168" mass="19313">MVFPRTVLQFVLIASVRVPLVTSRRAVHINQQLLDKDHAQEQEQEQASTNFPGKTHLSVEKELLVRECIAGRAKDWPELHVRLGLTMPNEDNVTDTPVELVIKIFQLRDKIEASRATHSFSWLFKAEETTKWEKEEEKVSKQLLSYRFDYPALSIVAQKGQQTCPTSV</sequence>
<feature type="chain" id="PRO_5045667173" evidence="1">
    <location>
        <begin position="24"/>
        <end position="168"/>
    </location>
</feature>
<dbReference type="Proteomes" id="UP001189429">
    <property type="component" value="Unassembled WGS sequence"/>
</dbReference>
<comment type="caution">
    <text evidence="2">The sequence shown here is derived from an EMBL/GenBank/DDBJ whole genome shotgun (WGS) entry which is preliminary data.</text>
</comment>
<name>A0ABN9VBD2_9DINO</name>
<reference evidence="2" key="1">
    <citation type="submission" date="2023-10" db="EMBL/GenBank/DDBJ databases">
        <authorList>
            <person name="Chen Y."/>
            <person name="Shah S."/>
            <person name="Dougan E. K."/>
            <person name="Thang M."/>
            <person name="Chan C."/>
        </authorList>
    </citation>
    <scope>NUCLEOTIDE SEQUENCE [LARGE SCALE GENOMIC DNA]</scope>
</reference>
<keyword evidence="3" id="KW-1185">Reference proteome</keyword>
<evidence type="ECO:0000256" key="1">
    <source>
        <dbReference type="SAM" id="SignalP"/>
    </source>
</evidence>
<organism evidence="2 3">
    <name type="scientific">Prorocentrum cordatum</name>
    <dbReference type="NCBI Taxonomy" id="2364126"/>
    <lineage>
        <taxon>Eukaryota</taxon>
        <taxon>Sar</taxon>
        <taxon>Alveolata</taxon>
        <taxon>Dinophyceae</taxon>
        <taxon>Prorocentrales</taxon>
        <taxon>Prorocentraceae</taxon>
        <taxon>Prorocentrum</taxon>
    </lineage>
</organism>
<protein>
    <submittedName>
        <fullName evidence="2">Uncharacterized protein</fullName>
    </submittedName>
</protein>
<feature type="signal peptide" evidence="1">
    <location>
        <begin position="1"/>
        <end position="23"/>
    </location>
</feature>
<gene>
    <name evidence="2" type="ORF">PCOR1329_LOCUS55335</name>
</gene>